<dbReference type="InterPro" id="IPR037221">
    <property type="entry name" value="H-type_lectin_dom_sf"/>
</dbReference>
<dbReference type="Pfam" id="PF09458">
    <property type="entry name" value="H_lectin"/>
    <property type="match status" value="1"/>
</dbReference>
<dbReference type="EMBL" id="ML975150">
    <property type="protein sequence ID" value="KAF1816330.1"/>
    <property type="molecule type" value="Genomic_DNA"/>
</dbReference>
<dbReference type="AlphaFoldDB" id="A0A6G1GEN5"/>
<evidence type="ECO:0000313" key="4">
    <source>
        <dbReference type="Proteomes" id="UP000504638"/>
    </source>
</evidence>
<dbReference type="GO" id="GO:0007155">
    <property type="term" value="P:cell adhesion"/>
    <property type="evidence" value="ECO:0007669"/>
    <property type="project" value="InterPro"/>
</dbReference>
<feature type="region of interest" description="Disordered" evidence="1">
    <location>
        <begin position="98"/>
        <end position="119"/>
    </location>
</feature>
<organism evidence="3">
    <name type="scientific">Eremomyces bilateralis CBS 781.70</name>
    <dbReference type="NCBI Taxonomy" id="1392243"/>
    <lineage>
        <taxon>Eukaryota</taxon>
        <taxon>Fungi</taxon>
        <taxon>Dikarya</taxon>
        <taxon>Ascomycota</taxon>
        <taxon>Pezizomycotina</taxon>
        <taxon>Dothideomycetes</taxon>
        <taxon>Dothideomycetes incertae sedis</taxon>
        <taxon>Eremomycetales</taxon>
        <taxon>Eremomycetaceae</taxon>
        <taxon>Eremomyces</taxon>
    </lineage>
</organism>
<sequence>MSSSASALESGLHDLSAPFYTPPSSPKPASQSSKSTPTSLHHPDPQPSTGHFTTISVRPATLPIRSTSRTILFPTCHYNRPPKIAAGFSMLNLAAYPPSPSTSLEDSPQTPSTANDASLPLRANLVGSEITAASMRLTAETWGRGAMYAAAGTWIEHKDGAKQCWFGQFDSRQVKKRRWRRRGEKNTGNQALVSHGEGRQLLTPPRTPVSPSVRPVAGREHTERCPTCGQPAPKRVVERGWADQSTESRPTTPLPNSRAAPTRMETSTTMASSISTSSTAPSTLSTTLSDLTVSDSTATGMNSLDGSPLSPREPRLRQPRRNVYEKWVKLPFPQPEGRPPEIICWLNRVNFPARRRSERRPRRLFAKVEGVESSHFRAVLDASGLDDRTDRGGMDHNPSFDDESPVGASMCWIGYPHGKKCVDSGVIEATFGLDEQEDDEYDQLVRVDFKDGWFTKPPTVLAALSGFDADRDGDLRVRVEVQWVDTEGFICRLGSWGGGRLKECWASWVALGS</sequence>
<feature type="compositionally biased region" description="Low complexity" evidence="1">
    <location>
        <begin position="27"/>
        <end position="39"/>
    </location>
</feature>
<evidence type="ECO:0000313" key="5">
    <source>
        <dbReference type="RefSeq" id="XP_033537961.1"/>
    </source>
</evidence>
<dbReference type="OrthoDB" id="291007at2759"/>
<reference evidence="5" key="2">
    <citation type="submission" date="2020-04" db="EMBL/GenBank/DDBJ databases">
        <authorList>
            <consortium name="NCBI Genome Project"/>
        </authorList>
    </citation>
    <scope>NUCLEOTIDE SEQUENCE</scope>
    <source>
        <strain evidence="5">CBS 781.70</strain>
    </source>
</reference>
<dbReference type="GeneID" id="54418459"/>
<dbReference type="GO" id="GO:0030246">
    <property type="term" value="F:carbohydrate binding"/>
    <property type="evidence" value="ECO:0007669"/>
    <property type="project" value="InterPro"/>
</dbReference>
<feature type="compositionally biased region" description="Polar residues" evidence="1">
    <location>
        <begin position="101"/>
        <end position="116"/>
    </location>
</feature>
<dbReference type="InterPro" id="IPR019019">
    <property type="entry name" value="H-type_lectin_domain"/>
</dbReference>
<feature type="region of interest" description="Disordered" evidence="1">
    <location>
        <begin position="177"/>
        <end position="315"/>
    </location>
</feature>
<protein>
    <recommendedName>
        <fullName evidence="2">H-type lectin domain-containing protein</fullName>
    </recommendedName>
</protein>
<evidence type="ECO:0000256" key="1">
    <source>
        <dbReference type="SAM" id="MobiDB-lite"/>
    </source>
</evidence>
<dbReference type="RefSeq" id="XP_033537961.1">
    <property type="nucleotide sequence ID" value="XM_033677889.1"/>
</dbReference>
<reference evidence="3 5" key="1">
    <citation type="submission" date="2020-01" db="EMBL/GenBank/DDBJ databases">
        <authorList>
            <consortium name="DOE Joint Genome Institute"/>
            <person name="Haridas S."/>
            <person name="Albert R."/>
            <person name="Binder M."/>
            <person name="Bloem J."/>
            <person name="Labutti K."/>
            <person name="Salamov A."/>
            <person name="Andreopoulos B."/>
            <person name="Baker S.E."/>
            <person name="Barry K."/>
            <person name="Bills G."/>
            <person name="Bluhm B.H."/>
            <person name="Cannon C."/>
            <person name="Castanera R."/>
            <person name="Culley D.E."/>
            <person name="Daum C."/>
            <person name="Ezra D."/>
            <person name="Gonzalez J.B."/>
            <person name="Henrissat B."/>
            <person name="Kuo A."/>
            <person name="Liang C."/>
            <person name="Lipzen A."/>
            <person name="Lutzoni F."/>
            <person name="Magnuson J."/>
            <person name="Mondo S."/>
            <person name="Nolan M."/>
            <person name="Ohm R."/>
            <person name="Pangilinan J."/>
            <person name="Park H.-J."/>
            <person name="Ramirez L."/>
            <person name="Alfaro M."/>
            <person name="Sun H."/>
            <person name="Tritt A."/>
            <person name="Yoshinaga Y."/>
            <person name="Zwiers L.-H."/>
            <person name="Turgeon B.G."/>
            <person name="Goodwin S.B."/>
            <person name="Spatafora J.W."/>
            <person name="Crous P.W."/>
            <person name="Grigoriev I.V."/>
        </authorList>
    </citation>
    <scope>NUCLEOTIDE SEQUENCE</scope>
    <source>
        <strain evidence="3 5">CBS 781.70</strain>
    </source>
</reference>
<gene>
    <name evidence="3 5" type="ORF">P152DRAFT_445998</name>
</gene>
<feature type="compositionally biased region" description="Low complexity" evidence="1">
    <location>
        <begin position="201"/>
        <end position="215"/>
    </location>
</feature>
<feature type="domain" description="H-type lectin" evidence="2">
    <location>
        <begin position="446"/>
        <end position="510"/>
    </location>
</feature>
<dbReference type="Proteomes" id="UP000504638">
    <property type="component" value="Unplaced"/>
</dbReference>
<evidence type="ECO:0000259" key="2">
    <source>
        <dbReference type="Pfam" id="PF09458"/>
    </source>
</evidence>
<dbReference type="SUPFAM" id="SSF141086">
    <property type="entry name" value="Agglutinin HPA-like"/>
    <property type="match status" value="1"/>
</dbReference>
<dbReference type="Gene3D" id="2.60.40.2080">
    <property type="match status" value="2"/>
</dbReference>
<accession>A0A6G1GEN5</accession>
<evidence type="ECO:0000313" key="3">
    <source>
        <dbReference type="EMBL" id="KAF1816330.1"/>
    </source>
</evidence>
<feature type="compositionally biased region" description="Polar residues" evidence="1">
    <location>
        <begin position="47"/>
        <end position="56"/>
    </location>
</feature>
<keyword evidence="4" id="KW-1185">Reference proteome</keyword>
<feature type="compositionally biased region" description="Polar residues" evidence="1">
    <location>
        <begin position="243"/>
        <end position="255"/>
    </location>
</feature>
<name>A0A6G1GEN5_9PEZI</name>
<proteinExistence type="predicted"/>
<feature type="compositionally biased region" description="Low complexity" evidence="1">
    <location>
        <begin position="266"/>
        <end position="299"/>
    </location>
</feature>
<feature type="region of interest" description="Disordered" evidence="1">
    <location>
        <begin position="1"/>
        <end position="56"/>
    </location>
</feature>
<reference evidence="5" key="3">
    <citation type="submission" date="2025-04" db="UniProtKB">
        <authorList>
            <consortium name="RefSeq"/>
        </authorList>
    </citation>
    <scope>IDENTIFICATION</scope>
    <source>
        <strain evidence="5">CBS 781.70</strain>
    </source>
</reference>